<evidence type="ECO:0000256" key="1">
    <source>
        <dbReference type="ARBA" id="ARBA00006756"/>
    </source>
</evidence>
<protein>
    <recommendedName>
        <fullName evidence="4">Exocyst complex protein EXO70</fullName>
    </recommendedName>
</protein>
<dbReference type="Proteomes" id="UP000566819">
    <property type="component" value="Unassembled WGS sequence"/>
</dbReference>
<dbReference type="PANTHER" id="PTHR12542">
    <property type="entry name" value="EXOCYST COMPLEX PROTEIN EXO70"/>
    <property type="match status" value="1"/>
</dbReference>
<feature type="domain" description="Exocyst complex subunit Exo70 C-terminal" evidence="5">
    <location>
        <begin position="265"/>
        <end position="649"/>
    </location>
</feature>
<keyword evidence="2 4" id="KW-0813">Transport</keyword>
<evidence type="ECO:0000313" key="6">
    <source>
        <dbReference type="EMBL" id="KAF4636584.1"/>
    </source>
</evidence>
<name>A0A8H4WA82_9HELO</name>
<dbReference type="PANTHER" id="PTHR12542:SF41">
    <property type="entry name" value="EXOCYST COMPLEX COMPONENT 7"/>
    <property type="match status" value="1"/>
</dbReference>
<dbReference type="InterPro" id="IPR004140">
    <property type="entry name" value="Exo70"/>
</dbReference>
<keyword evidence="7" id="KW-1185">Reference proteome</keyword>
<comment type="subcellular location">
    <subcellularLocation>
        <location evidence="4">Bud</location>
    </subcellularLocation>
    <subcellularLocation>
        <location evidence="4">Bud neck</location>
    </subcellularLocation>
</comment>
<evidence type="ECO:0000259" key="5">
    <source>
        <dbReference type="Pfam" id="PF03081"/>
    </source>
</evidence>
<dbReference type="Gene3D" id="1.20.1280.170">
    <property type="entry name" value="Exocyst complex component Exo70"/>
    <property type="match status" value="1"/>
</dbReference>
<comment type="caution">
    <text evidence="6">The sequence shown here is derived from an EMBL/GenBank/DDBJ whole genome shotgun (WGS) entry which is preliminary data.</text>
</comment>
<evidence type="ECO:0000313" key="7">
    <source>
        <dbReference type="Proteomes" id="UP000566819"/>
    </source>
</evidence>
<accession>A0A8H4WA82</accession>
<keyword evidence="4" id="KW-0653">Protein transport</keyword>
<comment type="similarity">
    <text evidence="1 4">Belongs to the EXO70 family.</text>
</comment>
<reference evidence="6 7" key="1">
    <citation type="submission" date="2020-03" db="EMBL/GenBank/DDBJ databases">
        <title>Draft Genome Sequence of Cudoniella acicularis.</title>
        <authorList>
            <person name="Buettner E."/>
            <person name="Kellner H."/>
        </authorList>
    </citation>
    <scope>NUCLEOTIDE SEQUENCE [LARGE SCALE GENOMIC DNA]</scope>
    <source>
        <strain evidence="6 7">DSM 108380</strain>
    </source>
</reference>
<evidence type="ECO:0000256" key="4">
    <source>
        <dbReference type="RuleBase" id="RU365026"/>
    </source>
</evidence>
<evidence type="ECO:0000256" key="3">
    <source>
        <dbReference type="ARBA" id="ARBA00022483"/>
    </source>
</evidence>
<dbReference type="InterPro" id="IPR016159">
    <property type="entry name" value="Cullin_repeat-like_dom_sf"/>
</dbReference>
<comment type="function">
    <text evidence="4">Involved in the secretory pathway as part of the exocyst complex which tethers secretory vesicles to the sites of exocytosis. Also plays a role in the assembly of the exocyst.</text>
</comment>
<sequence length="653" mass="72373">MDHFNAPSEWSRWRQQNKMAISLGSRQAADEEARAEVEVLNSRLEKTSQLTKKIQASLSRLESSGKSVQDAVGPLYGNTQKLQTLGTNIDSILSAIERIRQPSDIKSNEEEIIRKGPEKAGLAAFLSSIKRVNKALSEMQQTNLRSNQQAMADLSRLLKSGNTQLEGHFQRLLQEDSRPLEPLHFITKDKPFPMLSQDKTTRLGLISSYIASSMRQGSGSGESPVLQAYASVRGPYLTATLQNLASASVNTARKKTPDAIYRQGTNGMATYARGIQGAFLAEYDNICALFSRDEWGRVFNLTCQGAISELARTLRELNAHIKANLTTDCYLAYEIIEIMSNLSSTLENRTGELKPSFAAALKPIRETGKSSLGELLEDTRRKIFNLPAIPTDGAALPITSETMTRLQTMVDFLRPISSIMISLGDGGWKSTAASNNSMEQIPSLNSFDVGADGKQIFAHYSIDTIDALLTSLEVKAKPLLKGKPTLGVFIANNATIVDRMIRNSDLQPLLSSRMSDVDKWRKTGAQLYTMAWREPSTHLLDVQYTNRGSQRPPSGSAAAIDSAAILKGLSSKDKDAVKEKFRLFNTSFDELVAKHKALNMEREVREILARQVQQMIEPLYGRFWDRYHEVDKGKGKYVKYDKSSISGVFLSLG</sequence>
<dbReference type="Pfam" id="PF20669">
    <property type="entry name" value="Exo70_N"/>
    <property type="match status" value="1"/>
</dbReference>
<dbReference type="OrthoDB" id="1922221at2759"/>
<gene>
    <name evidence="6" type="ORF">G7Y89_g1503</name>
</gene>
<keyword evidence="3 4" id="KW-0268">Exocytosis</keyword>
<dbReference type="EMBL" id="JAAMPI010000059">
    <property type="protein sequence ID" value="KAF4636584.1"/>
    <property type="molecule type" value="Genomic_DNA"/>
</dbReference>
<evidence type="ECO:0000256" key="2">
    <source>
        <dbReference type="ARBA" id="ARBA00022448"/>
    </source>
</evidence>
<dbReference type="Pfam" id="PF03081">
    <property type="entry name" value="Exo70_C"/>
    <property type="match status" value="1"/>
</dbReference>
<dbReference type="GO" id="GO:0005546">
    <property type="term" value="F:phosphatidylinositol-4,5-bisphosphate binding"/>
    <property type="evidence" value="ECO:0007669"/>
    <property type="project" value="InterPro"/>
</dbReference>
<proteinExistence type="inferred from homology"/>
<organism evidence="6 7">
    <name type="scientific">Cudoniella acicularis</name>
    <dbReference type="NCBI Taxonomy" id="354080"/>
    <lineage>
        <taxon>Eukaryota</taxon>
        <taxon>Fungi</taxon>
        <taxon>Dikarya</taxon>
        <taxon>Ascomycota</taxon>
        <taxon>Pezizomycotina</taxon>
        <taxon>Leotiomycetes</taxon>
        <taxon>Helotiales</taxon>
        <taxon>Tricladiaceae</taxon>
        <taxon>Cudoniella</taxon>
    </lineage>
</organism>
<dbReference type="GO" id="GO:0000145">
    <property type="term" value="C:exocyst"/>
    <property type="evidence" value="ECO:0007669"/>
    <property type="project" value="InterPro"/>
</dbReference>
<dbReference type="GO" id="GO:0006887">
    <property type="term" value="P:exocytosis"/>
    <property type="evidence" value="ECO:0007669"/>
    <property type="project" value="UniProtKB-KW"/>
</dbReference>
<dbReference type="InterPro" id="IPR046364">
    <property type="entry name" value="Exo70_C"/>
</dbReference>
<dbReference type="SUPFAM" id="SSF74788">
    <property type="entry name" value="Cullin repeat-like"/>
    <property type="match status" value="1"/>
</dbReference>
<dbReference type="GO" id="GO:0005935">
    <property type="term" value="C:cellular bud neck"/>
    <property type="evidence" value="ECO:0007669"/>
    <property type="project" value="UniProtKB-SubCell"/>
</dbReference>
<dbReference type="AlphaFoldDB" id="A0A8H4WA82"/>
<dbReference type="GO" id="GO:0015031">
    <property type="term" value="P:protein transport"/>
    <property type="evidence" value="ECO:0007669"/>
    <property type="project" value="UniProtKB-KW"/>
</dbReference>